<proteinExistence type="inferred from homology"/>
<name>A0ABV6C1H0_9ACTN</name>
<comment type="catalytic activity">
    <reaction evidence="16">
        <text>Hg + NADP(+) + H(+) = Hg(2+) + NADPH</text>
        <dbReference type="Rhea" id="RHEA:23856"/>
        <dbReference type="ChEBI" id="CHEBI:15378"/>
        <dbReference type="ChEBI" id="CHEBI:16170"/>
        <dbReference type="ChEBI" id="CHEBI:16793"/>
        <dbReference type="ChEBI" id="CHEBI:57783"/>
        <dbReference type="ChEBI" id="CHEBI:58349"/>
        <dbReference type="EC" id="1.16.1.1"/>
    </reaction>
</comment>
<evidence type="ECO:0000256" key="5">
    <source>
        <dbReference type="ARBA" id="ARBA00014791"/>
    </source>
</evidence>
<dbReference type="InterPro" id="IPR004099">
    <property type="entry name" value="Pyr_nucl-diS_OxRdtase_dimer"/>
</dbReference>
<dbReference type="PIRSF" id="PIRSF000350">
    <property type="entry name" value="Mercury_reductase_MerA"/>
    <property type="match status" value="1"/>
</dbReference>
<reference evidence="20 21" key="1">
    <citation type="submission" date="2024-09" db="EMBL/GenBank/DDBJ databases">
        <authorList>
            <person name="Sun Q."/>
            <person name="Mori K."/>
        </authorList>
    </citation>
    <scope>NUCLEOTIDE SEQUENCE [LARGE SCALE GENOMIC DNA]</scope>
    <source>
        <strain evidence="20 21">JCM 15389</strain>
    </source>
</reference>
<evidence type="ECO:0000259" key="19">
    <source>
        <dbReference type="Pfam" id="PF07992"/>
    </source>
</evidence>
<accession>A0ABV6C1H0</accession>
<comment type="cofactor">
    <cofactor evidence="1">
        <name>FAD</name>
        <dbReference type="ChEBI" id="CHEBI:57692"/>
    </cofactor>
</comment>
<evidence type="ECO:0000256" key="11">
    <source>
        <dbReference type="ARBA" id="ARBA00022914"/>
    </source>
</evidence>
<evidence type="ECO:0000256" key="12">
    <source>
        <dbReference type="ARBA" id="ARBA00023002"/>
    </source>
</evidence>
<comment type="subunit">
    <text evidence="3">Homodimer.</text>
</comment>
<evidence type="ECO:0000256" key="17">
    <source>
        <dbReference type="RuleBase" id="RU003691"/>
    </source>
</evidence>
<dbReference type="InterPro" id="IPR036188">
    <property type="entry name" value="FAD/NAD-bd_sf"/>
</dbReference>
<evidence type="ECO:0000256" key="4">
    <source>
        <dbReference type="ARBA" id="ARBA00012661"/>
    </source>
</evidence>
<evidence type="ECO:0000259" key="18">
    <source>
        <dbReference type="Pfam" id="PF02852"/>
    </source>
</evidence>
<keyword evidence="12 17" id="KW-0560">Oxidoreductase</keyword>
<evidence type="ECO:0000256" key="7">
    <source>
        <dbReference type="ARBA" id="ARBA00022630"/>
    </source>
</evidence>
<keyword evidence="6" id="KW-0475">Mercuric resistance</keyword>
<gene>
    <name evidence="20" type="primary">merA</name>
    <name evidence="20" type="ORF">ACFFRE_05155</name>
</gene>
<dbReference type="EC" id="1.16.1.1" evidence="4"/>
<evidence type="ECO:0000313" key="20">
    <source>
        <dbReference type="EMBL" id="MFC0081535.1"/>
    </source>
</evidence>
<dbReference type="Gene3D" id="3.30.390.30">
    <property type="match status" value="1"/>
</dbReference>
<dbReference type="PRINTS" id="PR00368">
    <property type="entry name" value="FADPNR"/>
</dbReference>
<dbReference type="Proteomes" id="UP001589788">
    <property type="component" value="Unassembled WGS sequence"/>
</dbReference>
<protein>
    <recommendedName>
        <fullName evidence="5">Mercuric reductase</fullName>
        <ecNumber evidence="4">1.16.1.1</ecNumber>
    </recommendedName>
    <alternativeName>
        <fullName evidence="15">Hg(II) reductase</fullName>
    </alternativeName>
</protein>
<dbReference type="PANTHER" id="PTHR43014">
    <property type="entry name" value="MERCURIC REDUCTASE"/>
    <property type="match status" value="1"/>
</dbReference>
<evidence type="ECO:0000256" key="2">
    <source>
        <dbReference type="ARBA" id="ARBA00007532"/>
    </source>
</evidence>
<dbReference type="InterPro" id="IPR016156">
    <property type="entry name" value="FAD/NAD-linked_Rdtase_dimer_sf"/>
</dbReference>
<sequence length="461" mass="47488">MDYDLAIVGSGSAGFAAAIAARRRGLRVVMVEQGTLGGTCVNVGCIPSKALLAAAEARRVAAETRFPGIRTEAGPTDTAALVAGKDELVGELRREKYEDLVEAYGFELRRGRARFVAGPALEVEGERVEAAHYLVATGAAPFVPPVPGLDEVEYLTSTSALALSALPESLVVVGGNAVGLELGQAFSRLGVEVTLLEALDRLAPAEEPELSAVLAEALASEGIRVETGAEVAEVGRAGGGVRVRTRDGREVRADALLMATGRRPRSAELGLPEVGVALGSRGEVPVDGRQCSAHPRIWAAGDVTGGPQYVYLAAAQGTAMVENAFDGGEHPLDLATLPRVTFTSPALASVGLTDAQAAAAGIPCRCQVLPLDAVPRAIVARDTWGVVKVVAEAGSGRVLGVHVAAAQAGEVILAATFALRAGMTVDDLAGTWAPYLTMGEALKLAAQSFRTDVRQLSCCAA</sequence>
<dbReference type="NCBIfam" id="TIGR02053">
    <property type="entry name" value="MerA"/>
    <property type="match status" value="1"/>
</dbReference>
<keyword evidence="7 17" id="KW-0285">Flavoprotein</keyword>
<keyword evidence="13" id="KW-1015">Disulfide bond</keyword>
<evidence type="ECO:0000256" key="9">
    <source>
        <dbReference type="ARBA" id="ARBA00022827"/>
    </source>
</evidence>
<evidence type="ECO:0000313" key="21">
    <source>
        <dbReference type="Proteomes" id="UP001589788"/>
    </source>
</evidence>
<evidence type="ECO:0000256" key="3">
    <source>
        <dbReference type="ARBA" id="ARBA00011738"/>
    </source>
</evidence>
<evidence type="ECO:0000256" key="15">
    <source>
        <dbReference type="ARBA" id="ARBA00031725"/>
    </source>
</evidence>
<evidence type="ECO:0000256" key="10">
    <source>
        <dbReference type="ARBA" id="ARBA00022857"/>
    </source>
</evidence>
<dbReference type="GO" id="GO:0016152">
    <property type="term" value="F:mercury (II) reductase (NADP+) activity"/>
    <property type="evidence" value="ECO:0007669"/>
    <property type="project" value="UniProtKB-EC"/>
</dbReference>
<keyword evidence="8" id="KW-0479">Metal-binding</keyword>
<dbReference type="EMBL" id="JBHLYQ010000036">
    <property type="protein sequence ID" value="MFC0081535.1"/>
    <property type="molecule type" value="Genomic_DNA"/>
</dbReference>
<dbReference type="SUPFAM" id="SSF55424">
    <property type="entry name" value="FAD/NAD-linked reductases, dimerisation (C-terminal) domain"/>
    <property type="match status" value="1"/>
</dbReference>
<evidence type="ECO:0000256" key="14">
    <source>
        <dbReference type="ARBA" id="ARBA00023284"/>
    </source>
</evidence>
<evidence type="ECO:0000256" key="13">
    <source>
        <dbReference type="ARBA" id="ARBA00023157"/>
    </source>
</evidence>
<feature type="domain" description="FAD/NAD(P)-binding" evidence="19">
    <location>
        <begin position="3"/>
        <end position="317"/>
    </location>
</feature>
<keyword evidence="10" id="KW-0521">NADP</keyword>
<dbReference type="PROSITE" id="PS00076">
    <property type="entry name" value="PYRIDINE_REDOX_1"/>
    <property type="match status" value="1"/>
</dbReference>
<evidence type="ECO:0000256" key="8">
    <source>
        <dbReference type="ARBA" id="ARBA00022723"/>
    </source>
</evidence>
<feature type="domain" description="Pyridine nucleotide-disulphide oxidoreductase dimerisation" evidence="18">
    <location>
        <begin position="338"/>
        <end position="445"/>
    </location>
</feature>
<dbReference type="InterPro" id="IPR021179">
    <property type="entry name" value="Mercury_reductase_MerA"/>
</dbReference>
<keyword evidence="11" id="KW-0476">Mercury</keyword>
<keyword evidence="14 17" id="KW-0676">Redox-active center</keyword>
<dbReference type="InterPro" id="IPR012999">
    <property type="entry name" value="Pyr_OxRdtase_I_AS"/>
</dbReference>
<dbReference type="PRINTS" id="PR00411">
    <property type="entry name" value="PNDRDTASEI"/>
</dbReference>
<comment type="caution">
    <text evidence="20">The sequence shown here is derived from an EMBL/GenBank/DDBJ whole genome shotgun (WGS) entry which is preliminary data.</text>
</comment>
<dbReference type="InterPro" id="IPR023753">
    <property type="entry name" value="FAD/NAD-binding_dom"/>
</dbReference>
<evidence type="ECO:0000256" key="16">
    <source>
        <dbReference type="ARBA" id="ARBA00048984"/>
    </source>
</evidence>
<dbReference type="RefSeq" id="WP_377788803.1">
    <property type="nucleotide sequence ID" value="NZ_JBHLYQ010000036.1"/>
</dbReference>
<dbReference type="InterPro" id="IPR001100">
    <property type="entry name" value="Pyr_nuc-diS_OxRdtase"/>
</dbReference>
<comment type="similarity">
    <text evidence="2 17">Belongs to the class-I pyridine nucleotide-disulfide oxidoreductase family.</text>
</comment>
<organism evidence="20 21">
    <name type="scientific">Aciditerrimonas ferrireducens</name>
    <dbReference type="NCBI Taxonomy" id="667306"/>
    <lineage>
        <taxon>Bacteria</taxon>
        <taxon>Bacillati</taxon>
        <taxon>Actinomycetota</taxon>
        <taxon>Acidimicrobiia</taxon>
        <taxon>Acidimicrobiales</taxon>
        <taxon>Acidimicrobiaceae</taxon>
        <taxon>Aciditerrimonas</taxon>
    </lineage>
</organism>
<dbReference type="Pfam" id="PF07992">
    <property type="entry name" value="Pyr_redox_2"/>
    <property type="match status" value="1"/>
</dbReference>
<keyword evidence="9 17" id="KW-0274">FAD</keyword>
<dbReference type="Pfam" id="PF02852">
    <property type="entry name" value="Pyr_redox_dim"/>
    <property type="match status" value="1"/>
</dbReference>
<keyword evidence="21" id="KW-1185">Reference proteome</keyword>
<dbReference type="SUPFAM" id="SSF51905">
    <property type="entry name" value="FAD/NAD(P)-binding domain"/>
    <property type="match status" value="1"/>
</dbReference>
<evidence type="ECO:0000256" key="1">
    <source>
        <dbReference type="ARBA" id="ARBA00001974"/>
    </source>
</evidence>
<dbReference type="Gene3D" id="3.50.50.60">
    <property type="entry name" value="FAD/NAD(P)-binding domain"/>
    <property type="match status" value="2"/>
</dbReference>
<evidence type="ECO:0000256" key="6">
    <source>
        <dbReference type="ARBA" id="ARBA00022466"/>
    </source>
</evidence>
<dbReference type="PANTHER" id="PTHR43014:SF2">
    <property type="entry name" value="MERCURIC REDUCTASE"/>
    <property type="match status" value="1"/>
</dbReference>